<dbReference type="Gene3D" id="1.20.850.10">
    <property type="entry name" value="Hydroxylamine Oxidoreductase, Chain A, domain 2"/>
    <property type="match status" value="1"/>
</dbReference>
<evidence type="ECO:0000313" key="3">
    <source>
        <dbReference type="EMBL" id="MBC8319039.1"/>
    </source>
</evidence>
<protein>
    <recommendedName>
        <fullName evidence="2">Cytochrome c-552/4 domain-containing protein</fullName>
    </recommendedName>
</protein>
<evidence type="ECO:0000256" key="1">
    <source>
        <dbReference type="ARBA" id="ARBA00022729"/>
    </source>
</evidence>
<dbReference type="Pfam" id="PF13447">
    <property type="entry name" value="Multi-haem_cyto"/>
    <property type="match status" value="1"/>
</dbReference>
<dbReference type="SUPFAM" id="SSF48695">
    <property type="entry name" value="Multiheme cytochromes"/>
    <property type="match status" value="1"/>
</dbReference>
<dbReference type="AlphaFoldDB" id="A0A8J6TDB1"/>
<dbReference type="PANTHER" id="PTHR35038">
    <property type="entry name" value="DISSIMILATORY SULFITE REDUCTASE SIRA"/>
    <property type="match status" value="1"/>
</dbReference>
<dbReference type="Pfam" id="PF13435">
    <property type="entry name" value="Cytochrome_C554"/>
    <property type="match status" value="2"/>
</dbReference>
<dbReference type="InterPro" id="IPR051829">
    <property type="entry name" value="Multiheme_Cytochr_ET"/>
</dbReference>
<reference evidence="3 4" key="1">
    <citation type="submission" date="2020-08" db="EMBL/GenBank/DDBJ databases">
        <title>Bridging the membrane lipid divide: bacteria of the FCB group superphylum have the potential to synthesize archaeal ether lipids.</title>
        <authorList>
            <person name="Villanueva L."/>
            <person name="Von Meijenfeldt F.A.B."/>
            <person name="Westbye A.B."/>
            <person name="Yadav S."/>
            <person name="Hopmans E.C."/>
            <person name="Dutilh B.E."/>
            <person name="Sinninghe Damste J.S."/>
        </authorList>
    </citation>
    <scope>NUCLEOTIDE SEQUENCE [LARGE SCALE GENOMIC DNA]</scope>
    <source>
        <strain evidence="3">NIOZ-UU47</strain>
    </source>
</reference>
<evidence type="ECO:0000313" key="4">
    <source>
        <dbReference type="Proteomes" id="UP000614424"/>
    </source>
</evidence>
<gene>
    <name evidence="3" type="ORF">H8E41_14165</name>
</gene>
<comment type="caution">
    <text evidence="3">The sequence shown here is derived from an EMBL/GenBank/DDBJ whole genome shotgun (WGS) entry which is preliminary data.</text>
</comment>
<evidence type="ECO:0000259" key="2">
    <source>
        <dbReference type="Pfam" id="PF13435"/>
    </source>
</evidence>
<dbReference type="InterPro" id="IPR036280">
    <property type="entry name" value="Multihaem_cyt_sf"/>
</dbReference>
<dbReference type="Proteomes" id="UP000614424">
    <property type="component" value="Unassembled WGS sequence"/>
</dbReference>
<proteinExistence type="predicted"/>
<feature type="domain" description="Cytochrome c-552/4" evidence="2">
    <location>
        <begin position="101"/>
        <end position="162"/>
    </location>
</feature>
<dbReference type="InterPro" id="IPR023155">
    <property type="entry name" value="Cyt_c-552/4"/>
</dbReference>
<name>A0A8J6TDB1_9BACT</name>
<sequence length="384" mass="43554">MMQRVLIVCVSFVFIAIGLVAQSHAEGKRKFKDQIKVMGQTGQCIDCHQDHTPALFEEWINSAHAKANVGCQDCHSSQKGEPDTFLHAEKFYIRTVVTPFVCGKCHKDEQRDYFTSGHAKSLELLLQMKENDPRYPIVSQYKDDDFRQCGGCHGVKVEHGKGNFPDPVTWPNSGAGRINPNKSHGNCASCHMTHRFSVAAARQPETCLRCHDGANYPEGDIYRNSAHGVLYETQVDKKVLERTGYYLDGEAMVSPTCSFCHLNGSGHGLLTRHNGAWRLPRDLTHPEAPMALERKENLRNNMKSVCNQCHASSVINRFFQEADKQLEEYQATVMVPGIARYKDMLDSVQEEGRQALLKEYNVFLTEGKRYRMNLYMGRHGRVQR</sequence>
<feature type="domain" description="Cytochrome c-552/4" evidence="2">
    <location>
        <begin position="27"/>
        <end position="76"/>
    </location>
</feature>
<accession>A0A8J6TDB1</accession>
<dbReference type="Gene3D" id="1.10.780.10">
    <property type="entry name" value="Hydroxylamine Oxidoreductase, Chain A, domain 1"/>
    <property type="match status" value="1"/>
</dbReference>
<keyword evidence="1" id="KW-0732">Signal</keyword>
<organism evidence="3 4">
    <name type="scientific">Candidatus Desulfobia pelagia</name>
    <dbReference type="NCBI Taxonomy" id="2841692"/>
    <lineage>
        <taxon>Bacteria</taxon>
        <taxon>Pseudomonadati</taxon>
        <taxon>Thermodesulfobacteriota</taxon>
        <taxon>Desulfobulbia</taxon>
        <taxon>Desulfobulbales</taxon>
        <taxon>Desulfobulbaceae</taxon>
        <taxon>Candidatus Desulfobia</taxon>
    </lineage>
</organism>
<dbReference type="EMBL" id="JACNJZ010000217">
    <property type="protein sequence ID" value="MBC8319039.1"/>
    <property type="molecule type" value="Genomic_DNA"/>
</dbReference>